<keyword evidence="2" id="KW-1185">Reference proteome</keyword>
<evidence type="ECO:0000313" key="2">
    <source>
        <dbReference type="Proteomes" id="UP000279275"/>
    </source>
</evidence>
<evidence type="ECO:0000313" key="1">
    <source>
        <dbReference type="EMBL" id="RMI30941.1"/>
    </source>
</evidence>
<dbReference type="EMBL" id="RFFH01000008">
    <property type="protein sequence ID" value="RMI30941.1"/>
    <property type="molecule type" value="Genomic_DNA"/>
</dbReference>
<dbReference type="RefSeq" id="WP_122189604.1">
    <property type="nucleotide sequence ID" value="NZ_RFFH01000008.1"/>
</dbReference>
<dbReference type="AlphaFoldDB" id="A0A3M2L050"/>
<proteinExistence type="predicted"/>
<dbReference type="Proteomes" id="UP000279275">
    <property type="component" value="Unassembled WGS sequence"/>
</dbReference>
<comment type="caution">
    <text evidence="1">The sequence shown here is derived from an EMBL/GenBank/DDBJ whole genome shotgun (WGS) entry which is preliminary data.</text>
</comment>
<dbReference type="OrthoDB" id="4565221at2"/>
<protein>
    <recommendedName>
        <fullName evidence="3">ESX-1 secretion-associated protein</fullName>
    </recommendedName>
</protein>
<reference evidence="1 2" key="1">
    <citation type="submission" date="2018-10" db="EMBL/GenBank/DDBJ databases">
        <title>Isolation from cow dung.</title>
        <authorList>
            <person name="Ling L."/>
        </authorList>
    </citation>
    <scope>NUCLEOTIDE SEQUENCE [LARGE SCALE GENOMIC DNA]</scope>
    <source>
        <strain evidence="1 2">NEAU-LL90</strain>
    </source>
</reference>
<accession>A0A3M2L050</accession>
<name>A0A3M2L050_9NOCA</name>
<evidence type="ECO:0008006" key="3">
    <source>
        <dbReference type="Google" id="ProtNLM"/>
    </source>
</evidence>
<gene>
    <name evidence="1" type="ORF">EBN03_20155</name>
</gene>
<sequence length="102" mass="10645">MGDDNGSFSIDLHALQTFGDDLRSEATAIIGLKPDLAAAAGALPGTDWNATCTAADTSVDQAMKRMGARYTAIADSIEQAGKALQLTVDQFATDLKQIGEQV</sequence>
<organism evidence="1 2">
    <name type="scientific">Nocardia stercoris</name>
    <dbReference type="NCBI Taxonomy" id="2483361"/>
    <lineage>
        <taxon>Bacteria</taxon>
        <taxon>Bacillati</taxon>
        <taxon>Actinomycetota</taxon>
        <taxon>Actinomycetes</taxon>
        <taxon>Mycobacteriales</taxon>
        <taxon>Nocardiaceae</taxon>
        <taxon>Nocardia</taxon>
    </lineage>
</organism>